<dbReference type="InterPro" id="IPR047057">
    <property type="entry name" value="MerR_fam"/>
</dbReference>
<evidence type="ECO:0000259" key="2">
    <source>
        <dbReference type="PROSITE" id="PS50937"/>
    </source>
</evidence>
<name>A0A7W1YG04_9LIST</name>
<keyword evidence="1" id="KW-0238">DNA-binding</keyword>
<dbReference type="AlphaFoldDB" id="A0A7W1YG04"/>
<dbReference type="PROSITE" id="PS50937">
    <property type="entry name" value="HTH_MERR_2"/>
    <property type="match status" value="1"/>
</dbReference>
<organism evidence="3 4">
    <name type="scientific">Listeria rustica</name>
    <dbReference type="NCBI Taxonomy" id="2713503"/>
    <lineage>
        <taxon>Bacteria</taxon>
        <taxon>Bacillati</taxon>
        <taxon>Bacillota</taxon>
        <taxon>Bacilli</taxon>
        <taxon>Bacillales</taxon>
        <taxon>Listeriaceae</taxon>
        <taxon>Listeria</taxon>
    </lineage>
</organism>
<evidence type="ECO:0000313" key="3">
    <source>
        <dbReference type="EMBL" id="MBA3926133.1"/>
    </source>
</evidence>
<sequence>MTYSIKEVSELFGLSIYTIRFYDKQGLLPFVSKNESGHREFTPSDLAFIQTICCLKNTGMQIKDIRKYIDFCMEGTSTIDSRNALLSEHRQTILEQITTLNDNLKEIDAKIDVYSSPDAIEIINAQRNYVANEKSEHRLTNPFA</sequence>
<dbReference type="Gene3D" id="1.10.1660.10">
    <property type="match status" value="1"/>
</dbReference>
<dbReference type="InterPro" id="IPR000551">
    <property type="entry name" value="MerR-type_HTH_dom"/>
</dbReference>
<dbReference type="RefSeq" id="WP_181676328.1">
    <property type="nucleotide sequence ID" value="NZ_JABJVM010000005.1"/>
</dbReference>
<dbReference type="SMART" id="SM00422">
    <property type="entry name" value="HTH_MERR"/>
    <property type="match status" value="1"/>
</dbReference>
<dbReference type="GO" id="GO:0003700">
    <property type="term" value="F:DNA-binding transcription factor activity"/>
    <property type="evidence" value="ECO:0007669"/>
    <property type="project" value="InterPro"/>
</dbReference>
<reference evidence="3 4" key="2">
    <citation type="submission" date="2020-08" db="EMBL/GenBank/DDBJ databases">
        <title>Listeria ohnekaius sp. nov. and Listeria portnoyii sp. nov. isolated from non-agricultural and natural environments.</title>
        <authorList>
            <person name="Weller D."/>
            <person name="Belias A.M."/>
            <person name="Liao J."/>
            <person name="Guo S."/>
            <person name="Orsi R.H."/>
            <person name="Wiedmann M."/>
        </authorList>
    </citation>
    <scope>NUCLEOTIDE SEQUENCE [LARGE SCALE GENOMIC DNA]</scope>
    <source>
        <strain evidence="3 4">FSL W9-0585</strain>
    </source>
</reference>
<dbReference type="InterPro" id="IPR009061">
    <property type="entry name" value="DNA-bd_dom_put_sf"/>
</dbReference>
<dbReference type="PANTHER" id="PTHR30204">
    <property type="entry name" value="REDOX-CYCLING DRUG-SENSING TRANSCRIPTIONAL ACTIVATOR SOXR"/>
    <property type="match status" value="1"/>
</dbReference>
<proteinExistence type="predicted"/>
<dbReference type="Proteomes" id="UP000548787">
    <property type="component" value="Unassembled WGS sequence"/>
</dbReference>
<dbReference type="GO" id="GO:0003677">
    <property type="term" value="F:DNA binding"/>
    <property type="evidence" value="ECO:0007669"/>
    <property type="project" value="UniProtKB-KW"/>
</dbReference>
<reference evidence="3 4" key="1">
    <citation type="submission" date="2020-05" db="EMBL/GenBank/DDBJ databases">
        <authorList>
            <person name="Carlin C.R."/>
        </authorList>
    </citation>
    <scope>NUCLEOTIDE SEQUENCE [LARGE SCALE GENOMIC DNA]</scope>
    <source>
        <strain evidence="3 4">FSL W9-0585</strain>
    </source>
</reference>
<dbReference type="CDD" id="cd01109">
    <property type="entry name" value="HTH_YyaN"/>
    <property type="match status" value="1"/>
</dbReference>
<dbReference type="PANTHER" id="PTHR30204:SF82">
    <property type="entry name" value="TRANSCRIPTIONAL REGULATOR, MERR FAMILY"/>
    <property type="match status" value="1"/>
</dbReference>
<evidence type="ECO:0000256" key="1">
    <source>
        <dbReference type="ARBA" id="ARBA00023125"/>
    </source>
</evidence>
<accession>A0A7W1YG04</accession>
<protein>
    <submittedName>
        <fullName evidence="3">MerR family transcriptional regulator</fullName>
    </submittedName>
</protein>
<gene>
    <name evidence="3" type="ORF">HPK16_07240</name>
</gene>
<dbReference type="Pfam" id="PF13411">
    <property type="entry name" value="MerR_1"/>
    <property type="match status" value="1"/>
</dbReference>
<dbReference type="SUPFAM" id="SSF46955">
    <property type="entry name" value="Putative DNA-binding domain"/>
    <property type="match status" value="1"/>
</dbReference>
<dbReference type="EMBL" id="JABJVM010000005">
    <property type="protein sequence ID" value="MBA3926133.1"/>
    <property type="molecule type" value="Genomic_DNA"/>
</dbReference>
<evidence type="ECO:0000313" key="4">
    <source>
        <dbReference type="Proteomes" id="UP000548787"/>
    </source>
</evidence>
<comment type="caution">
    <text evidence="3">The sequence shown here is derived from an EMBL/GenBank/DDBJ whole genome shotgun (WGS) entry which is preliminary data.</text>
</comment>
<keyword evidence="4" id="KW-1185">Reference proteome</keyword>
<feature type="domain" description="HTH merR-type" evidence="2">
    <location>
        <begin position="2"/>
        <end position="71"/>
    </location>
</feature>